<dbReference type="GO" id="GO:0016020">
    <property type="term" value="C:membrane"/>
    <property type="evidence" value="ECO:0007669"/>
    <property type="project" value="UniProtKB-SubCell"/>
</dbReference>
<dbReference type="CDD" id="cd15039">
    <property type="entry name" value="7tmB3_Methuselah-like"/>
    <property type="match status" value="1"/>
</dbReference>
<keyword evidence="4 6" id="KW-0472">Membrane</keyword>
<comment type="subcellular location">
    <subcellularLocation>
        <location evidence="1">Membrane</location>
        <topology evidence="1">Multi-pass membrane protein</topology>
    </subcellularLocation>
</comment>
<feature type="transmembrane region" description="Helical" evidence="6">
    <location>
        <begin position="161"/>
        <end position="180"/>
    </location>
</feature>
<dbReference type="InParanoid" id="A0A7R8Z419"/>
<evidence type="ECO:0000256" key="1">
    <source>
        <dbReference type="ARBA" id="ARBA00004141"/>
    </source>
</evidence>
<evidence type="ECO:0000256" key="5">
    <source>
        <dbReference type="SAM" id="MobiDB-lite"/>
    </source>
</evidence>
<evidence type="ECO:0000259" key="8">
    <source>
        <dbReference type="PROSITE" id="PS50261"/>
    </source>
</evidence>
<feature type="transmembrane region" description="Helical" evidence="6">
    <location>
        <begin position="281"/>
        <end position="306"/>
    </location>
</feature>
<dbReference type="Gene3D" id="1.20.1070.10">
    <property type="entry name" value="Rhodopsin 7-helix transmembrane proteins"/>
    <property type="match status" value="1"/>
</dbReference>
<feature type="transmembrane region" description="Helical" evidence="6">
    <location>
        <begin position="327"/>
        <end position="348"/>
    </location>
</feature>
<keyword evidence="7" id="KW-0732">Signal</keyword>
<dbReference type="PANTHER" id="PTHR46953:SF1">
    <property type="entry name" value="G-PROTEIN COUPLED RECEPTOR MTH-LIKE 1-RELATED"/>
    <property type="match status" value="1"/>
</dbReference>
<gene>
    <name evidence="9" type="ORF">HERILL_LOCUS14904</name>
</gene>
<evidence type="ECO:0000256" key="2">
    <source>
        <dbReference type="ARBA" id="ARBA00022692"/>
    </source>
</evidence>
<protein>
    <recommendedName>
        <fullName evidence="8">G-protein coupled receptors family 2 profile 2 domain-containing protein</fullName>
    </recommendedName>
</protein>
<keyword evidence="2 6" id="KW-0812">Transmembrane</keyword>
<reference evidence="9 10" key="1">
    <citation type="submission" date="2020-11" db="EMBL/GenBank/DDBJ databases">
        <authorList>
            <person name="Wallbank WR R."/>
            <person name="Pardo Diaz C."/>
            <person name="Kozak K."/>
            <person name="Martin S."/>
            <person name="Jiggins C."/>
            <person name="Moest M."/>
            <person name="Warren A I."/>
            <person name="Generalovic N T."/>
            <person name="Byers J.R.P. K."/>
            <person name="Montejo-Kovacevich G."/>
            <person name="Yen C E."/>
        </authorList>
    </citation>
    <scope>NUCLEOTIDE SEQUENCE [LARGE SCALE GENOMIC DNA]</scope>
</reference>
<evidence type="ECO:0000256" key="4">
    <source>
        <dbReference type="ARBA" id="ARBA00023136"/>
    </source>
</evidence>
<dbReference type="SUPFAM" id="SSF81321">
    <property type="entry name" value="Family A G protein-coupled receptor-like"/>
    <property type="match status" value="1"/>
</dbReference>
<dbReference type="EMBL" id="LR899014">
    <property type="protein sequence ID" value="CAD7092552.1"/>
    <property type="molecule type" value="Genomic_DNA"/>
</dbReference>
<keyword evidence="3 6" id="KW-1133">Transmembrane helix</keyword>
<evidence type="ECO:0000313" key="9">
    <source>
        <dbReference type="EMBL" id="CAD7092552.1"/>
    </source>
</evidence>
<accession>A0A7R8Z419</accession>
<dbReference type="GO" id="GO:0007166">
    <property type="term" value="P:cell surface receptor signaling pathway"/>
    <property type="evidence" value="ECO:0007669"/>
    <property type="project" value="InterPro"/>
</dbReference>
<keyword evidence="10" id="KW-1185">Reference proteome</keyword>
<dbReference type="OrthoDB" id="6082634at2759"/>
<feature type="transmembrane region" description="Helical" evidence="6">
    <location>
        <begin position="192"/>
        <end position="219"/>
    </location>
</feature>
<sequence length="432" mass="49746">MNLSRVNITLWVLLCLGCISVINSDNVNNPNLPKCCPPNSIILDESTCLLGNTTFNATFNCALGAYIIDKDFDKMDDYTVVGRDLYMNSSNSLVEPDSYCIGEMVYENGTLHEVAMLCFQEAGQETSIFIKGILAFISVAFICATLYVYKIIPQLRDTQDKVTMICISCLAVTFTVLGFAQTVPYSFPSPGLCITCAFLIYGFLMAYLAWLNMVIANVLKLVVFPQWKIKERKWYILNHVYAWTIPIVLTIILIACQHVKLEVHPRIGENSCWIDEESQWLYLYIPLTTLITLNLVQFVVIAITLYKYPSNHLSSSKKKVLKHKCQLYFNLFILSGMTWFFELFSYIFREWEVYWFITDAVNALHGALIFLVLIIFRKRVRRELAGKQICWCCRIPPEWKKIDNTEDDGFSDETKYDNINIRSQTDHDESRS</sequence>
<evidence type="ECO:0000256" key="3">
    <source>
        <dbReference type="ARBA" id="ARBA00022989"/>
    </source>
</evidence>
<dbReference type="PANTHER" id="PTHR46953">
    <property type="entry name" value="G-PROTEIN COUPLED RECEPTOR MTH-LIKE 1-RELATED"/>
    <property type="match status" value="1"/>
</dbReference>
<feature type="transmembrane region" description="Helical" evidence="6">
    <location>
        <begin position="240"/>
        <end position="261"/>
    </location>
</feature>
<evidence type="ECO:0000256" key="6">
    <source>
        <dbReference type="SAM" id="Phobius"/>
    </source>
</evidence>
<feature type="transmembrane region" description="Helical" evidence="6">
    <location>
        <begin position="354"/>
        <end position="376"/>
    </location>
</feature>
<organism evidence="9 10">
    <name type="scientific">Hermetia illucens</name>
    <name type="common">Black soldier fly</name>
    <dbReference type="NCBI Taxonomy" id="343691"/>
    <lineage>
        <taxon>Eukaryota</taxon>
        <taxon>Metazoa</taxon>
        <taxon>Ecdysozoa</taxon>
        <taxon>Arthropoda</taxon>
        <taxon>Hexapoda</taxon>
        <taxon>Insecta</taxon>
        <taxon>Pterygota</taxon>
        <taxon>Neoptera</taxon>
        <taxon>Endopterygota</taxon>
        <taxon>Diptera</taxon>
        <taxon>Brachycera</taxon>
        <taxon>Stratiomyomorpha</taxon>
        <taxon>Stratiomyidae</taxon>
        <taxon>Hermetiinae</taxon>
        <taxon>Hermetia</taxon>
    </lineage>
</organism>
<proteinExistence type="predicted"/>
<feature type="signal peptide" evidence="7">
    <location>
        <begin position="1"/>
        <end position="24"/>
    </location>
</feature>
<dbReference type="InterPro" id="IPR052808">
    <property type="entry name" value="GPCR_Mth-like"/>
</dbReference>
<dbReference type="PROSITE" id="PS50261">
    <property type="entry name" value="G_PROTEIN_RECEP_F2_4"/>
    <property type="match status" value="1"/>
</dbReference>
<evidence type="ECO:0000256" key="7">
    <source>
        <dbReference type="SAM" id="SignalP"/>
    </source>
</evidence>
<name>A0A7R8Z419_HERIL</name>
<dbReference type="GO" id="GO:0004888">
    <property type="term" value="F:transmembrane signaling receptor activity"/>
    <property type="evidence" value="ECO:0007669"/>
    <property type="project" value="InterPro"/>
</dbReference>
<feature type="transmembrane region" description="Helical" evidence="6">
    <location>
        <begin position="128"/>
        <end position="149"/>
    </location>
</feature>
<dbReference type="AlphaFoldDB" id="A0A7R8Z419"/>
<dbReference type="InterPro" id="IPR017981">
    <property type="entry name" value="GPCR_2-like_7TM"/>
</dbReference>
<feature type="domain" description="G-protein coupled receptors family 2 profile 2" evidence="8">
    <location>
        <begin position="127"/>
        <end position="377"/>
    </location>
</feature>
<evidence type="ECO:0000313" key="10">
    <source>
        <dbReference type="Proteomes" id="UP000594454"/>
    </source>
</evidence>
<dbReference type="Proteomes" id="UP000594454">
    <property type="component" value="Chromosome 6"/>
</dbReference>
<feature type="chain" id="PRO_5030926664" description="G-protein coupled receptors family 2 profile 2 domain-containing protein" evidence="7">
    <location>
        <begin position="25"/>
        <end position="432"/>
    </location>
</feature>
<feature type="region of interest" description="Disordered" evidence="5">
    <location>
        <begin position="406"/>
        <end position="432"/>
    </location>
</feature>